<name>A0ABR3GKA9_9PEZI</name>
<protein>
    <submittedName>
        <fullName evidence="1">Uncharacterized protein</fullName>
    </submittedName>
</protein>
<keyword evidence="2" id="KW-1185">Reference proteome</keyword>
<gene>
    <name evidence="1" type="ORF">Q9L58_004750</name>
</gene>
<sequence>MHLTVRSSDKFPSGLELFTVQAGNTEVPNPTAQRLWENAPSFERPVHLRVLRHRTVQPIMVIQFVELGYSCVFQESNGVAQWCLELAEDDTCPDDLTNSLRRHPLLSDHLLEIEGDRYNQILTLTQIPEVAVPLWISEATVDNAHEVDIYFEHIKGVLGSYSGFIPVMVSLDAQLSRLFLTICGLSSPHKFTLKYRGGPGRTHTRYEYEEAVRRCVSVRDVNWPLDHAVWIMAEPHQLNGVPMVEG</sequence>
<organism evidence="1 2">
    <name type="scientific">Discina gigas</name>
    <dbReference type="NCBI Taxonomy" id="1032678"/>
    <lineage>
        <taxon>Eukaryota</taxon>
        <taxon>Fungi</taxon>
        <taxon>Dikarya</taxon>
        <taxon>Ascomycota</taxon>
        <taxon>Pezizomycotina</taxon>
        <taxon>Pezizomycetes</taxon>
        <taxon>Pezizales</taxon>
        <taxon>Discinaceae</taxon>
        <taxon>Discina</taxon>
    </lineage>
</organism>
<accession>A0ABR3GKA9</accession>
<dbReference type="EMBL" id="JBBBZM010000053">
    <property type="protein sequence ID" value="KAL0636293.1"/>
    <property type="molecule type" value="Genomic_DNA"/>
</dbReference>
<evidence type="ECO:0000313" key="2">
    <source>
        <dbReference type="Proteomes" id="UP001447188"/>
    </source>
</evidence>
<evidence type="ECO:0000313" key="1">
    <source>
        <dbReference type="EMBL" id="KAL0636293.1"/>
    </source>
</evidence>
<reference evidence="1 2" key="1">
    <citation type="submission" date="2024-02" db="EMBL/GenBank/DDBJ databases">
        <title>Discinaceae phylogenomics.</title>
        <authorList>
            <person name="Dirks A.C."/>
            <person name="James T.Y."/>
        </authorList>
    </citation>
    <scope>NUCLEOTIDE SEQUENCE [LARGE SCALE GENOMIC DNA]</scope>
    <source>
        <strain evidence="1 2">ACD0624</strain>
    </source>
</reference>
<dbReference type="Proteomes" id="UP001447188">
    <property type="component" value="Unassembled WGS sequence"/>
</dbReference>
<proteinExistence type="predicted"/>
<comment type="caution">
    <text evidence="1">The sequence shown here is derived from an EMBL/GenBank/DDBJ whole genome shotgun (WGS) entry which is preliminary data.</text>
</comment>